<dbReference type="InterPro" id="IPR036514">
    <property type="entry name" value="SGNH_hydro_sf"/>
</dbReference>
<proteinExistence type="predicted"/>
<dbReference type="InterPro" id="IPR049492">
    <property type="entry name" value="BD-FAE-like_dom"/>
</dbReference>
<sequence length="547" mass="61551">MTNIKNKFKIFTFFYLFSLVTIGQIKDTIYLWSDKVPNETENKHAAIQTKNVSGNVKRLTDITNPSLTVFKPENPNASKAAIIVCPGGGYQILAIDKEGYEIAQWLNELGYTAFVLEYRVPKKEKGALQDVQRAIRLVRSKSVEFNLDPQKIGIMGFSAGGHLSANAAINYHKKSYSSIDVIDDISSRPNFAMLIYPAYLDKGDNRNLSPELKIDKNTPPFFIFGTSDDSYGNSSLVMATALRDKKVPIELHMLAKGGHGYGLRAGNIAAETWPTLAAKWMENWLDSREIAKYQRELNFPKKEEPLLNSPKKENVWVFLMAGQSNMAGRAFVEPSDTISSPRILTINKNKEIIQAKEPLNIYEPNMEGLDCGMSFARNLLKNAPENTSILLIPTAVGGSSISQWIGDSIHRNVKLLSNFKEKVTLAKKYGIVKGILWHQGESDANKNGILNYDKNLKILFKKFRRSTGNRKLPILVGELGGYRKNSDSWKSINQIINNHAKKDKFLYVISTSDFNHKGDNLHFDSQSQRLFGKRLAKTFTQKNKNSN</sequence>
<dbReference type="InterPro" id="IPR052940">
    <property type="entry name" value="Carb_Esterase_6"/>
</dbReference>
<keyword evidence="1 4" id="KW-0378">Hydrolase</keyword>
<evidence type="ECO:0000259" key="2">
    <source>
        <dbReference type="Pfam" id="PF03629"/>
    </source>
</evidence>
<dbReference type="Pfam" id="PF03629">
    <property type="entry name" value="SASA"/>
    <property type="match status" value="1"/>
</dbReference>
<dbReference type="InterPro" id="IPR005181">
    <property type="entry name" value="SASA"/>
</dbReference>
<dbReference type="Pfam" id="PF20434">
    <property type="entry name" value="BD-FAE"/>
    <property type="match status" value="1"/>
</dbReference>
<protein>
    <submittedName>
        <fullName evidence="4">Alpha/beta hydrolase fold domain-containing protein</fullName>
    </submittedName>
</protein>
<dbReference type="SUPFAM" id="SSF53474">
    <property type="entry name" value="alpha/beta-Hydrolases"/>
    <property type="match status" value="1"/>
</dbReference>
<reference evidence="4 5" key="1">
    <citation type="submission" date="2020-12" db="EMBL/GenBank/DDBJ databases">
        <title>Aureibaculum luteum sp. nov. and Aureibaculum flavum sp. nov., novel members of the family Flavobacteriaceae isolated from Antarctic intertidal sediments.</title>
        <authorList>
            <person name="He X."/>
            <person name="Zhang X."/>
        </authorList>
    </citation>
    <scope>NUCLEOTIDE SEQUENCE [LARGE SCALE GENOMIC DNA]</scope>
    <source>
        <strain evidence="4 5">A20</strain>
    </source>
</reference>
<name>A0ABS0WV84_9FLAO</name>
<evidence type="ECO:0000313" key="5">
    <source>
        <dbReference type="Proteomes" id="UP000623301"/>
    </source>
</evidence>
<dbReference type="SUPFAM" id="SSF52266">
    <property type="entry name" value="SGNH hydrolase"/>
    <property type="match status" value="1"/>
</dbReference>
<evidence type="ECO:0000256" key="1">
    <source>
        <dbReference type="ARBA" id="ARBA00022801"/>
    </source>
</evidence>
<dbReference type="RefSeq" id="WP_198842560.1">
    <property type="nucleotide sequence ID" value="NZ_JAEHFJ010000010.1"/>
</dbReference>
<dbReference type="Gene3D" id="3.40.50.1110">
    <property type="entry name" value="SGNH hydrolase"/>
    <property type="match status" value="1"/>
</dbReference>
<evidence type="ECO:0000313" key="4">
    <source>
        <dbReference type="EMBL" id="MBJ2175907.1"/>
    </source>
</evidence>
<dbReference type="PANTHER" id="PTHR31988">
    <property type="entry name" value="ESTERASE, PUTATIVE (DUF303)-RELATED"/>
    <property type="match status" value="1"/>
</dbReference>
<dbReference type="InterPro" id="IPR029058">
    <property type="entry name" value="AB_hydrolase_fold"/>
</dbReference>
<evidence type="ECO:0000259" key="3">
    <source>
        <dbReference type="Pfam" id="PF20434"/>
    </source>
</evidence>
<dbReference type="Proteomes" id="UP000623301">
    <property type="component" value="Unassembled WGS sequence"/>
</dbReference>
<gene>
    <name evidence="4" type="ORF">JBL43_16755</name>
</gene>
<feature type="domain" description="BD-FAE-like" evidence="3">
    <location>
        <begin position="68"/>
        <end position="175"/>
    </location>
</feature>
<organism evidence="4 5">
    <name type="scientific">Aureibaculum flavum</name>
    <dbReference type="NCBI Taxonomy" id="2795986"/>
    <lineage>
        <taxon>Bacteria</taxon>
        <taxon>Pseudomonadati</taxon>
        <taxon>Bacteroidota</taxon>
        <taxon>Flavobacteriia</taxon>
        <taxon>Flavobacteriales</taxon>
        <taxon>Flavobacteriaceae</taxon>
        <taxon>Aureibaculum</taxon>
    </lineage>
</organism>
<comment type="caution">
    <text evidence="4">The sequence shown here is derived from an EMBL/GenBank/DDBJ whole genome shotgun (WGS) entry which is preliminary data.</text>
</comment>
<dbReference type="PANTHER" id="PTHR31988:SF19">
    <property type="entry name" value="9-O-ACETYL-N-ACETYLNEURAMINIC ACID DEACETYLASE-RELATED"/>
    <property type="match status" value="1"/>
</dbReference>
<dbReference type="Gene3D" id="3.40.50.1820">
    <property type="entry name" value="alpha/beta hydrolase"/>
    <property type="match status" value="1"/>
</dbReference>
<keyword evidence="5" id="KW-1185">Reference proteome</keyword>
<dbReference type="GO" id="GO:0016787">
    <property type="term" value="F:hydrolase activity"/>
    <property type="evidence" value="ECO:0007669"/>
    <property type="project" value="UniProtKB-KW"/>
</dbReference>
<dbReference type="EMBL" id="JAEHFJ010000010">
    <property type="protein sequence ID" value="MBJ2175907.1"/>
    <property type="molecule type" value="Genomic_DNA"/>
</dbReference>
<accession>A0ABS0WV84</accession>
<feature type="domain" description="Sialate O-acetylesterase" evidence="2">
    <location>
        <begin position="315"/>
        <end position="540"/>
    </location>
</feature>